<dbReference type="EMBL" id="FMYQ01000030">
    <property type="protein sequence ID" value="SDE02087.1"/>
    <property type="molecule type" value="Genomic_DNA"/>
</dbReference>
<evidence type="ECO:0000313" key="2">
    <source>
        <dbReference type="Proteomes" id="UP000198908"/>
    </source>
</evidence>
<evidence type="ECO:0000313" key="1">
    <source>
        <dbReference type="EMBL" id="SDE02087.1"/>
    </source>
</evidence>
<dbReference type="InterPro" id="IPR036390">
    <property type="entry name" value="WH_DNA-bd_sf"/>
</dbReference>
<dbReference type="STRING" id="416944.SAMN05421548_13094"/>
<name>A0A1G6ZIF0_9BURK</name>
<sequence length="272" mass="31428">MSIDISLWKDRPHRAASGTQVLQEVRNLTWVSAQVLSIIYFTAYSNLALADVTDTGSRYTLHEIDRTLFAWLMGVDSGDVNHLKRLLRSANQVSFEETRTSRARRPRSEVWMATQFVQSVAADETRFRVEVWTDLLRYLRSQESPGTLPFEFQPDFSSKYARSLYLNLSERERQGHGSVEWIPLDVVRAWPGASRASTAQTDYFLRKVLEPAIREVNERSDVEIECEAAPDEPGSKDISVRFLIRRKDPTAMGWEYLRTRSQLFYTLADERP</sequence>
<reference evidence="2" key="1">
    <citation type="submission" date="2016-09" db="EMBL/GenBank/DDBJ databases">
        <authorList>
            <person name="Varghese N."/>
            <person name="Submissions S."/>
        </authorList>
    </citation>
    <scope>NUCLEOTIDE SEQUENCE [LARGE SCALE GENOMIC DNA]</scope>
    <source>
        <strain evidence="2">TNe-862</strain>
    </source>
</reference>
<proteinExistence type="predicted"/>
<dbReference type="AlphaFoldDB" id="A0A1G6ZIF0"/>
<dbReference type="InterPro" id="IPR036388">
    <property type="entry name" value="WH-like_DNA-bd_sf"/>
</dbReference>
<dbReference type="Gene3D" id="1.10.10.10">
    <property type="entry name" value="Winged helix-like DNA-binding domain superfamily/Winged helix DNA-binding domain"/>
    <property type="match status" value="1"/>
</dbReference>
<accession>A0A1G6ZIF0</accession>
<dbReference type="SUPFAM" id="SSF46785">
    <property type="entry name" value="Winged helix' DNA-binding domain"/>
    <property type="match status" value="1"/>
</dbReference>
<dbReference type="Proteomes" id="UP000198908">
    <property type="component" value="Unassembled WGS sequence"/>
</dbReference>
<gene>
    <name evidence="1" type="ORF">SAMN05421548_13094</name>
</gene>
<keyword evidence="2" id="KW-1185">Reference proteome</keyword>
<organism evidence="1 2">
    <name type="scientific">Paraburkholderia lycopersici</name>
    <dbReference type="NCBI Taxonomy" id="416944"/>
    <lineage>
        <taxon>Bacteria</taxon>
        <taxon>Pseudomonadati</taxon>
        <taxon>Pseudomonadota</taxon>
        <taxon>Betaproteobacteria</taxon>
        <taxon>Burkholderiales</taxon>
        <taxon>Burkholderiaceae</taxon>
        <taxon>Paraburkholderia</taxon>
    </lineage>
</organism>
<protein>
    <submittedName>
        <fullName evidence="1">Initiator Replication protein</fullName>
    </submittedName>
</protein>
<dbReference type="RefSeq" id="WP_176929201.1">
    <property type="nucleotide sequence ID" value="NZ_FMYQ01000030.1"/>
</dbReference>